<dbReference type="InterPro" id="IPR051100">
    <property type="entry name" value="DnaJ_subfamily_B/C"/>
</dbReference>
<organism evidence="3 4">
    <name type="scientific">Byssothecium circinans</name>
    <dbReference type="NCBI Taxonomy" id="147558"/>
    <lineage>
        <taxon>Eukaryota</taxon>
        <taxon>Fungi</taxon>
        <taxon>Dikarya</taxon>
        <taxon>Ascomycota</taxon>
        <taxon>Pezizomycotina</taxon>
        <taxon>Dothideomycetes</taxon>
        <taxon>Pleosporomycetidae</taxon>
        <taxon>Pleosporales</taxon>
        <taxon>Massarineae</taxon>
        <taxon>Massarinaceae</taxon>
        <taxon>Byssothecium</taxon>
    </lineage>
</organism>
<evidence type="ECO:0000259" key="2">
    <source>
        <dbReference type="PROSITE" id="PS50076"/>
    </source>
</evidence>
<dbReference type="GO" id="GO:0071218">
    <property type="term" value="P:cellular response to misfolded protein"/>
    <property type="evidence" value="ECO:0007669"/>
    <property type="project" value="TreeGrafter"/>
</dbReference>
<dbReference type="AlphaFoldDB" id="A0A6A5U7X5"/>
<proteinExistence type="predicted"/>
<dbReference type="PRINTS" id="PR00625">
    <property type="entry name" value="JDOMAIN"/>
</dbReference>
<feature type="region of interest" description="Disordered" evidence="1">
    <location>
        <begin position="235"/>
        <end position="256"/>
    </location>
</feature>
<dbReference type="CDD" id="cd06257">
    <property type="entry name" value="DnaJ"/>
    <property type="match status" value="1"/>
</dbReference>
<dbReference type="Gene3D" id="1.10.287.110">
    <property type="entry name" value="DnaJ domain"/>
    <property type="match status" value="1"/>
</dbReference>
<dbReference type="PANTHER" id="PTHR43908:SF3">
    <property type="entry name" value="AT29763P-RELATED"/>
    <property type="match status" value="1"/>
</dbReference>
<protein>
    <submittedName>
        <fullName evidence="3">DnaJ-domain-containing protein</fullName>
    </submittedName>
</protein>
<dbReference type="PANTHER" id="PTHR43908">
    <property type="entry name" value="AT29763P-RELATED"/>
    <property type="match status" value="1"/>
</dbReference>
<reference evidence="3" key="1">
    <citation type="journal article" date="2020" name="Stud. Mycol.">
        <title>101 Dothideomycetes genomes: a test case for predicting lifestyles and emergence of pathogens.</title>
        <authorList>
            <person name="Haridas S."/>
            <person name="Albert R."/>
            <person name="Binder M."/>
            <person name="Bloem J."/>
            <person name="Labutti K."/>
            <person name="Salamov A."/>
            <person name="Andreopoulos B."/>
            <person name="Baker S."/>
            <person name="Barry K."/>
            <person name="Bills G."/>
            <person name="Bluhm B."/>
            <person name="Cannon C."/>
            <person name="Castanera R."/>
            <person name="Culley D."/>
            <person name="Daum C."/>
            <person name="Ezra D."/>
            <person name="Gonzalez J."/>
            <person name="Henrissat B."/>
            <person name="Kuo A."/>
            <person name="Liang C."/>
            <person name="Lipzen A."/>
            <person name="Lutzoni F."/>
            <person name="Magnuson J."/>
            <person name="Mondo S."/>
            <person name="Nolan M."/>
            <person name="Ohm R."/>
            <person name="Pangilinan J."/>
            <person name="Park H.-J."/>
            <person name="Ramirez L."/>
            <person name="Alfaro M."/>
            <person name="Sun H."/>
            <person name="Tritt A."/>
            <person name="Yoshinaga Y."/>
            <person name="Zwiers L.-H."/>
            <person name="Turgeon B."/>
            <person name="Goodwin S."/>
            <person name="Spatafora J."/>
            <person name="Crous P."/>
            <person name="Grigoriev I."/>
        </authorList>
    </citation>
    <scope>NUCLEOTIDE SEQUENCE</scope>
    <source>
        <strain evidence="3">CBS 675.92</strain>
    </source>
</reference>
<gene>
    <name evidence="3" type="ORF">CC80DRAFT_57082</name>
</gene>
<evidence type="ECO:0000313" key="4">
    <source>
        <dbReference type="Proteomes" id="UP000800035"/>
    </source>
</evidence>
<dbReference type="GO" id="GO:0030544">
    <property type="term" value="F:Hsp70 protein binding"/>
    <property type="evidence" value="ECO:0007669"/>
    <property type="project" value="TreeGrafter"/>
</dbReference>
<feature type="domain" description="J" evidence="2">
    <location>
        <begin position="8"/>
        <end position="72"/>
    </location>
</feature>
<accession>A0A6A5U7X5</accession>
<dbReference type="SUPFAM" id="SSF46565">
    <property type="entry name" value="Chaperone J-domain"/>
    <property type="match status" value="1"/>
</dbReference>
<evidence type="ECO:0000313" key="3">
    <source>
        <dbReference type="EMBL" id="KAF1957227.1"/>
    </source>
</evidence>
<name>A0A6A5U7X5_9PLEO</name>
<dbReference type="InterPro" id="IPR001623">
    <property type="entry name" value="DnaJ_domain"/>
</dbReference>
<dbReference type="EMBL" id="ML976990">
    <property type="protein sequence ID" value="KAF1957227.1"/>
    <property type="molecule type" value="Genomic_DNA"/>
</dbReference>
<dbReference type="PROSITE" id="PS00636">
    <property type="entry name" value="DNAJ_1"/>
    <property type="match status" value="1"/>
</dbReference>
<dbReference type="PROSITE" id="PS50076">
    <property type="entry name" value="DNAJ_2"/>
    <property type="match status" value="1"/>
</dbReference>
<dbReference type="InterPro" id="IPR036869">
    <property type="entry name" value="J_dom_sf"/>
</dbReference>
<dbReference type="SMART" id="SM00271">
    <property type="entry name" value="DnaJ"/>
    <property type="match status" value="1"/>
</dbReference>
<keyword evidence="4" id="KW-1185">Reference proteome</keyword>
<dbReference type="InterPro" id="IPR018253">
    <property type="entry name" value="DnaJ_domain_CS"/>
</dbReference>
<dbReference type="Pfam" id="PF00226">
    <property type="entry name" value="DnaJ"/>
    <property type="match status" value="1"/>
</dbReference>
<dbReference type="Proteomes" id="UP000800035">
    <property type="component" value="Unassembled WGS sequence"/>
</dbReference>
<dbReference type="GO" id="GO:0005789">
    <property type="term" value="C:endoplasmic reticulum membrane"/>
    <property type="evidence" value="ECO:0007669"/>
    <property type="project" value="TreeGrafter"/>
</dbReference>
<sequence length="383" mass="44270">MPPLVISNFYDVLQANEDATPEQILQSYKKLARKLHPDQNATINTTKAFQLLGEAYACLSDPQKRRGYDFICCAMPPSARRAANPLMTAYAEALEDAERILAIRKIKRKRAAEWASERRKFDVPIGKLQLSVRELEQGIKVLENRAAADAAATAWENGWGGWLQSFVIKKAEESEGERKLKDKVRRERRTEMALKKKQLKILLANLEKEQCLLREAWQKVAAADRRDDKRMEKIQANARAKEDREREKEERAERGRQAEVIQQQQEYWINRSRQITQAAIRQQEHYRAAGKRLEAAYNMSWHDAEQANFASRYCIHDKWWTEVRGGRASCSSCDESWSYLLQCPDCQLKACPKCQSVLRAPWVKSRHVRRVPNPKPVFSIGDG</sequence>
<dbReference type="OrthoDB" id="442087at2759"/>
<evidence type="ECO:0000256" key="1">
    <source>
        <dbReference type="SAM" id="MobiDB-lite"/>
    </source>
</evidence>